<reference evidence="2" key="1">
    <citation type="submission" date="2022-10" db="EMBL/GenBank/DDBJ databases">
        <authorList>
            <person name="Hyden B.L."/>
            <person name="Feng K."/>
            <person name="Yates T."/>
            <person name="Jawdy S."/>
            <person name="Smart L.B."/>
            <person name="Muchero W."/>
        </authorList>
    </citation>
    <scope>NUCLEOTIDE SEQUENCE</scope>
    <source>
        <tissue evidence="2">Shoot tip</tissue>
    </source>
</reference>
<gene>
    <name evidence="2" type="ORF">OIU77_013095</name>
</gene>
<keyword evidence="1" id="KW-1133">Transmembrane helix</keyword>
<feature type="transmembrane region" description="Helical" evidence="1">
    <location>
        <begin position="117"/>
        <end position="136"/>
    </location>
</feature>
<dbReference type="EMBL" id="JAPFFI010000024">
    <property type="protein sequence ID" value="KAJ6311255.1"/>
    <property type="molecule type" value="Genomic_DNA"/>
</dbReference>
<dbReference type="Proteomes" id="UP001141253">
    <property type="component" value="Chromosome 10"/>
</dbReference>
<comment type="caution">
    <text evidence="2">The sequence shown here is derived from an EMBL/GenBank/DDBJ whole genome shotgun (WGS) entry which is preliminary data.</text>
</comment>
<evidence type="ECO:0000313" key="2">
    <source>
        <dbReference type="EMBL" id="KAJ6311255.1"/>
    </source>
</evidence>
<name>A0ABQ8ZTD5_9ROSI</name>
<accession>A0ABQ8ZTD5</accession>
<keyword evidence="1" id="KW-0812">Transmembrane</keyword>
<keyword evidence="3" id="KW-1185">Reference proteome</keyword>
<reference evidence="2" key="2">
    <citation type="journal article" date="2023" name="Int. J. Mol. Sci.">
        <title>De Novo Assembly and Annotation of 11 Diverse Shrub Willow (Salix) Genomes Reveals Novel Gene Organization in Sex-Linked Regions.</title>
        <authorList>
            <person name="Hyden B."/>
            <person name="Feng K."/>
            <person name="Yates T.B."/>
            <person name="Jawdy S."/>
            <person name="Cereghino C."/>
            <person name="Smart L.B."/>
            <person name="Muchero W."/>
        </authorList>
    </citation>
    <scope>NUCLEOTIDE SEQUENCE</scope>
    <source>
        <tissue evidence="2">Shoot tip</tissue>
    </source>
</reference>
<evidence type="ECO:0000256" key="1">
    <source>
        <dbReference type="SAM" id="Phobius"/>
    </source>
</evidence>
<protein>
    <submittedName>
        <fullName evidence="2">Uncharacterized protein</fullName>
    </submittedName>
</protein>
<proteinExistence type="predicted"/>
<keyword evidence="1" id="KW-0472">Membrane</keyword>
<evidence type="ECO:0000313" key="3">
    <source>
        <dbReference type="Proteomes" id="UP001141253"/>
    </source>
</evidence>
<organism evidence="2 3">
    <name type="scientific">Salix suchowensis</name>
    <dbReference type="NCBI Taxonomy" id="1278906"/>
    <lineage>
        <taxon>Eukaryota</taxon>
        <taxon>Viridiplantae</taxon>
        <taxon>Streptophyta</taxon>
        <taxon>Embryophyta</taxon>
        <taxon>Tracheophyta</taxon>
        <taxon>Spermatophyta</taxon>
        <taxon>Magnoliopsida</taxon>
        <taxon>eudicotyledons</taxon>
        <taxon>Gunneridae</taxon>
        <taxon>Pentapetalae</taxon>
        <taxon>rosids</taxon>
        <taxon>fabids</taxon>
        <taxon>Malpighiales</taxon>
        <taxon>Salicaceae</taxon>
        <taxon>Saliceae</taxon>
        <taxon>Salix</taxon>
    </lineage>
</organism>
<sequence length="201" mass="23394">MDITALIWTHGIILDGYKAANETLARSMSSSLSISRSLALETDNDISALFLENLKGWATQLGILMKFWQSQIILGTNAPKCCIPSRYDFRIAVNQHGLMMSRSSTDDVKMQGTRLCFFILNVVEFIGVLMTLKPFLARKQYRQKHGTNWFSNVIRLNMVLFRHCIDIRKRVIAFTIRVYWDRIHQQSMIRFLKSDRRQLLM</sequence>